<dbReference type="EMBL" id="CP035913">
    <property type="protein sequence ID" value="QBE65522.1"/>
    <property type="molecule type" value="Genomic_DNA"/>
</dbReference>
<protein>
    <submittedName>
        <fullName evidence="3">DUF4132 domain-containing protein</fullName>
    </submittedName>
</protein>
<evidence type="ECO:0000259" key="2">
    <source>
        <dbReference type="Pfam" id="PF13569"/>
    </source>
</evidence>
<feature type="region of interest" description="Disordered" evidence="1">
    <location>
        <begin position="379"/>
        <end position="403"/>
    </location>
</feature>
<dbReference type="Pfam" id="PF13569">
    <property type="entry name" value="DUF4132"/>
    <property type="match status" value="1"/>
</dbReference>
<accession>A0A4P6L3X1</accession>
<proteinExistence type="predicted"/>
<dbReference type="AlphaFoldDB" id="A0A4P6L3X1"/>
<evidence type="ECO:0000256" key="1">
    <source>
        <dbReference type="SAM" id="MobiDB-lite"/>
    </source>
</evidence>
<evidence type="ECO:0000313" key="4">
    <source>
        <dbReference type="Proteomes" id="UP000290637"/>
    </source>
</evidence>
<dbReference type="Proteomes" id="UP000290637">
    <property type="component" value="Chromosome"/>
</dbReference>
<dbReference type="RefSeq" id="WP_130188632.1">
    <property type="nucleotide sequence ID" value="NZ_CP035913.1"/>
</dbReference>
<gene>
    <name evidence="3" type="ORF">EWM63_23105</name>
</gene>
<sequence>MPTTQPGTTATPAADTKTLIHASLAGLDAIAPSLGTRAAAFVVDGAGAGVLEELAMAGARGGEVLGEPGRLRAQPGSGAPGLDELAARDALYRAIDPAAPDIPVLVRLGKVLAAADGGRTLERTGAAMPDWLHYLLNDALWASYGRFGHYDAPPPRTAWTVDLVAAILRHEELPGTMALPIVFERGELREYYHAETYRPLLAPGALDAFLLADPEGVAACARNLSNGGKVLLATRLGTDGTLAEALAPLLAELAASDTKSVRTTAARFVTDSPAFAAALENLLASGPAARCGNAADLLVRMQGAAALPALERALAAQPNKTLQQVLNDAIGRVRAAPDGEDAALPEAPPLPPLSTAPLPAEALEIVLANHAEMLERLRSKADEEAQRQAGGDRTSVRARERYESHQQVTADDLRLALATLDGDEAARATGKLADSAIDDILGWQDRLVALPGFGMLHILRWVTWHPYRFIADFTHYKCFQQWLDRQAPESLDLRQFAAACKVTGTQPVGITSLALGPLLPPHRVWPYFADSTGLFDQALGMASGSGAAFGVESALAILGKFPLPPARWVPRMLELAVGDIASHRTAAQAALARLPNLPARVAAALASNRQEVRIEAADWLARLGAREAIPALRAVLAKETREAASASLLTALETLGEDIAPLLAPDRLLAQAKKALKGKAPAGLAWFDMALLPACRWQDGGPVPTDIIAWWVGLACKLKEPGGNALFSRYLGLLDRASRARLGSHVLHQFVAQDTRNASHDEAVAYAEGKAPQLYAEYQDAARRLPEWYGEQGKLTYEEVFEQCKREKQAVYLGTAINEKGILALASGMAGHDMVTAIRQYMRDHYPRRAQVEALLEAAAASDEPAAIQFVLATARRYRTRSVKEKARLLVDRIGARNGWSADELADRTVPTGGLDETGTLTLHYGHRDFTVTLDAAMKTVLRNADGKVVAALPEPRQDGDAEAIAEAKQQLAQCKKEVRQVIELQTARLYEAMCTGRAWPLADWREYVERHPLVGRLAQRLVWMTEDGLSFRPAGDGTLVDTNDDEVALQDGRDGATVRLAHAALLPAAQATAWLKHFKDYKLVPLFGQMTRVRPALDLERNPAQLDIADRQGWLSDAFTLRGAFAKLGYQRSDDYEGHFFTTYHKEFPAAGIRVAIEFSGNALPEENVPAAVKTLAFHEIAPRGRRASQLPLSDVPPVLLAEAYGDYHAVAASSTFDAQWQKKVPW</sequence>
<dbReference type="InterPro" id="IPR025406">
    <property type="entry name" value="DUF4132"/>
</dbReference>
<organism evidence="3 4">
    <name type="scientific">Pseudoduganella lutea</name>
    <dbReference type="NCBI Taxonomy" id="321985"/>
    <lineage>
        <taxon>Bacteria</taxon>
        <taxon>Pseudomonadati</taxon>
        <taxon>Pseudomonadota</taxon>
        <taxon>Betaproteobacteria</taxon>
        <taxon>Burkholderiales</taxon>
        <taxon>Oxalobacteraceae</taxon>
        <taxon>Telluria group</taxon>
        <taxon>Pseudoduganella</taxon>
    </lineage>
</organism>
<evidence type="ECO:0000313" key="3">
    <source>
        <dbReference type="EMBL" id="QBE65522.1"/>
    </source>
</evidence>
<dbReference type="SUPFAM" id="SSF48371">
    <property type="entry name" value="ARM repeat"/>
    <property type="match status" value="1"/>
</dbReference>
<feature type="compositionally biased region" description="Basic and acidic residues" evidence="1">
    <location>
        <begin position="394"/>
        <end position="403"/>
    </location>
</feature>
<reference evidence="3 4" key="1">
    <citation type="submission" date="2019-02" db="EMBL/GenBank/DDBJ databases">
        <title>Draft Genome Sequences of Six Type Strains of the Genus Massilia.</title>
        <authorList>
            <person name="Miess H."/>
            <person name="Frediansyhah A."/>
            <person name="Gross H."/>
        </authorList>
    </citation>
    <scope>NUCLEOTIDE SEQUENCE [LARGE SCALE GENOMIC DNA]</scope>
    <source>
        <strain evidence="3 4">DSM 17473</strain>
    </source>
</reference>
<name>A0A4P6L3X1_9BURK</name>
<feature type="domain" description="DUF4132" evidence="2">
    <location>
        <begin position="947"/>
        <end position="1096"/>
    </location>
</feature>
<dbReference type="OrthoDB" id="8859114at2"/>
<dbReference type="InterPro" id="IPR004155">
    <property type="entry name" value="PBS_lyase_HEAT"/>
</dbReference>
<keyword evidence="4" id="KW-1185">Reference proteome</keyword>
<dbReference type="InterPro" id="IPR016024">
    <property type="entry name" value="ARM-type_fold"/>
</dbReference>
<dbReference type="KEGG" id="plue:EWM63_23105"/>
<dbReference type="SMART" id="SM00567">
    <property type="entry name" value="EZ_HEAT"/>
    <property type="match status" value="1"/>
</dbReference>